<keyword evidence="3" id="KW-1133">Transmembrane helix</keyword>
<name>A0ABP6UK94_9ACTN</name>
<dbReference type="InterPro" id="IPR001932">
    <property type="entry name" value="PPM-type_phosphatase-like_dom"/>
</dbReference>
<feature type="domain" description="PPM-type phosphatase" evidence="4">
    <location>
        <begin position="132"/>
        <end position="365"/>
    </location>
</feature>
<comment type="caution">
    <text evidence="6">The sequence shown here is derived from an EMBL/GenBank/DDBJ whole genome shotgun (WGS) entry which is preliminary data.</text>
</comment>
<keyword evidence="3" id="KW-0472">Membrane</keyword>
<evidence type="ECO:0000313" key="7">
    <source>
        <dbReference type="Proteomes" id="UP001501455"/>
    </source>
</evidence>
<accession>A0ABP6UK94</accession>
<evidence type="ECO:0000256" key="2">
    <source>
        <dbReference type="SAM" id="MobiDB-lite"/>
    </source>
</evidence>
<dbReference type="EMBL" id="BAAAXF010000093">
    <property type="protein sequence ID" value="GAA3506651.1"/>
    <property type="molecule type" value="Genomic_DNA"/>
</dbReference>
<evidence type="ECO:0000313" key="6">
    <source>
        <dbReference type="EMBL" id="GAA3506651.1"/>
    </source>
</evidence>
<dbReference type="PANTHER" id="PTHR43156:SF2">
    <property type="entry name" value="STAGE II SPORULATION PROTEIN E"/>
    <property type="match status" value="1"/>
</dbReference>
<dbReference type="Proteomes" id="UP001501455">
    <property type="component" value="Unassembled WGS sequence"/>
</dbReference>
<reference evidence="6" key="1">
    <citation type="journal article" date="2014" name="Int. J. Syst. Evol. Microbiol.">
        <title>Complete genome of a new Firmicutes species belonging to the dominant human colonic microbiota ('Ruminococcus bicirculans') reveals two chromosomes and a selective capacity to utilize plant glucans.</title>
        <authorList>
            <consortium name="NISC Comparative Sequencing Program"/>
            <person name="Wegmann U."/>
            <person name="Louis P."/>
            <person name="Goesmann A."/>
            <person name="Henrissat B."/>
            <person name="Duncan S.H."/>
            <person name="Flint H.J."/>
        </authorList>
    </citation>
    <scope>NUCLEOTIDE SEQUENCE</scope>
    <source>
        <strain evidence="6">JCM 4816</strain>
    </source>
</reference>
<feature type="compositionally biased region" description="Low complexity" evidence="2">
    <location>
        <begin position="374"/>
        <end position="385"/>
    </location>
</feature>
<feature type="transmembrane region" description="Helical" evidence="3">
    <location>
        <begin position="80"/>
        <end position="99"/>
    </location>
</feature>
<dbReference type="InterPro" id="IPR052016">
    <property type="entry name" value="Bact_Sigma-Reg"/>
</dbReference>
<keyword evidence="3" id="KW-0812">Transmembrane</keyword>
<keyword evidence="1" id="KW-0378">Hydrolase</keyword>
<dbReference type="EMBL" id="BAAAXF010000077">
    <property type="protein sequence ID" value="GAA3503713.1"/>
    <property type="molecule type" value="Genomic_DNA"/>
</dbReference>
<reference evidence="6" key="3">
    <citation type="submission" date="2023-12" db="EMBL/GenBank/DDBJ databases">
        <authorList>
            <person name="Sun Q."/>
            <person name="Inoue M."/>
        </authorList>
    </citation>
    <scope>NUCLEOTIDE SEQUENCE</scope>
    <source>
        <strain evidence="6">JCM 4816</strain>
    </source>
</reference>
<protein>
    <recommendedName>
        <fullName evidence="4">PPM-type phosphatase domain-containing protein</fullName>
    </recommendedName>
</protein>
<dbReference type="Gene3D" id="3.60.40.10">
    <property type="entry name" value="PPM-type phosphatase domain"/>
    <property type="match status" value="1"/>
</dbReference>
<organism evidence="6 7">
    <name type="scientific">Streptomyces prasinosporus</name>
    <dbReference type="NCBI Taxonomy" id="68256"/>
    <lineage>
        <taxon>Bacteria</taxon>
        <taxon>Bacillati</taxon>
        <taxon>Actinomycetota</taxon>
        <taxon>Actinomycetes</taxon>
        <taxon>Kitasatosporales</taxon>
        <taxon>Streptomycetaceae</taxon>
        <taxon>Streptomyces</taxon>
        <taxon>Streptomyces albogriseolus group</taxon>
    </lineage>
</organism>
<dbReference type="RefSeq" id="WP_345584659.1">
    <property type="nucleotide sequence ID" value="NZ_BAAAXF010000077.1"/>
</dbReference>
<evidence type="ECO:0000256" key="3">
    <source>
        <dbReference type="SAM" id="Phobius"/>
    </source>
</evidence>
<dbReference type="SUPFAM" id="SSF81606">
    <property type="entry name" value="PP2C-like"/>
    <property type="match status" value="1"/>
</dbReference>
<dbReference type="SMART" id="SM00331">
    <property type="entry name" value="PP2C_SIG"/>
    <property type="match status" value="1"/>
</dbReference>
<feature type="region of interest" description="Disordered" evidence="2">
    <location>
        <begin position="366"/>
        <end position="397"/>
    </location>
</feature>
<evidence type="ECO:0000313" key="5">
    <source>
        <dbReference type="EMBL" id="GAA3503713.1"/>
    </source>
</evidence>
<evidence type="ECO:0000259" key="4">
    <source>
        <dbReference type="SMART" id="SM00331"/>
    </source>
</evidence>
<dbReference type="InterPro" id="IPR036457">
    <property type="entry name" value="PPM-type-like_dom_sf"/>
</dbReference>
<sequence length="397" mass="41950">MIRFKAGTPRGVPTRSVSRAPGPFRLPFRARTADHRAALRRGDRRPLRRVLDLALPTALGATAVVYRMTCPLARDDALSARLVSSAVLCAVGTGLVLHVRRGLLRELRRARRVAEAAQSVLLRPLPPHVDGLAVAAVQLSADPGARIGGDLYEVVATEHGVRAVIGDVRGHGLGAAGTVAAVLGSFREAVHDEAELAGVLRRLERAVARHLRERAGDEEAPAAAADGPAAEEFVTALVLEILPDGEVRGLNCGHPWPYRLSGACAEPLARTDPFPPLGPFPLPSELPVVPCGRLLPGDVLVLHTDGVEEARDADGRFFPLGDVLADAARARPLTPQAVLRTVLEALVRHTVGPPKDDVALLVLGNERPSPQVTPGARGPARPAAADLSPTGRLRFPA</sequence>
<reference evidence="7" key="2">
    <citation type="journal article" date="2019" name="Int. J. Syst. Evol. Microbiol.">
        <title>The Global Catalogue of Microorganisms (GCM) 10K type strain sequencing project: providing services to taxonomists for standard genome sequencing and annotation.</title>
        <authorList>
            <consortium name="The Broad Institute Genomics Platform"/>
            <consortium name="The Broad Institute Genome Sequencing Center for Infectious Disease"/>
            <person name="Wu L."/>
            <person name="Ma J."/>
        </authorList>
    </citation>
    <scope>NUCLEOTIDE SEQUENCE [LARGE SCALE GENOMIC DNA]</scope>
    <source>
        <strain evidence="7">JCM 4816</strain>
    </source>
</reference>
<keyword evidence="7" id="KW-1185">Reference proteome</keyword>
<evidence type="ECO:0000256" key="1">
    <source>
        <dbReference type="ARBA" id="ARBA00022801"/>
    </source>
</evidence>
<dbReference type="Pfam" id="PF07228">
    <property type="entry name" value="SpoIIE"/>
    <property type="match status" value="1"/>
</dbReference>
<proteinExistence type="predicted"/>
<gene>
    <name evidence="5" type="ORF">GCM10019016_108240</name>
    <name evidence="6" type="ORF">GCM10019016_137660</name>
</gene>
<dbReference type="PANTHER" id="PTHR43156">
    <property type="entry name" value="STAGE II SPORULATION PROTEIN E-RELATED"/>
    <property type="match status" value="1"/>
</dbReference>